<dbReference type="InterPro" id="IPR002942">
    <property type="entry name" value="S4_RNA-bd"/>
</dbReference>
<organism evidence="2">
    <name type="scientific">marine metagenome</name>
    <dbReference type="NCBI Taxonomy" id="408172"/>
    <lineage>
        <taxon>unclassified sequences</taxon>
        <taxon>metagenomes</taxon>
        <taxon>ecological metagenomes</taxon>
    </lineage>
</organism>
<proteinExistence type="predicted"/>
<sequence>MKRLEFLADHNHNTLRLDVFLARIQNEFSRSRLKKLIEQGHALVNDSPSQAKYKLKSGDKITL</sequence>
<protein>
    <recommendedName>
        <fullName evidence="1">RNA-binding S4 domain-containing protein</fullName>
    </recommendedName>
</protein>
<dbReference type="Pfam" id="PF01479">
    <property type="entry name" value="S4"/>
    <property type="match status" value="1"/>
</dbReference>
<dbReference type="PROSITE" id="PS50889">
    <property type="entry name" value="S4"/>
    <property type="match status" value="1"/>
</dbReference>
<evidence type="ECO:0000259" key="1">
    <source>
        <dbReference type="Pfam" id="PF01479"/>
    </source>
</evidence>
<dbReference type="CDD" id="cd00165">
    <property type="entry name" value="S4"/>
    <property type="match status" value="1"/>
</dbReference>
<feature type="domain" description="RNA-binding S4" evidence="1">
    <location>
        <begin position="16"/>
        <end position="61"/>
    </location>
</feature>
<dbReference type="SUPFAM" id="SSF55174">
    <property type="entry name" value="Alpha-L RNA-binding motif"/>
    <property type="match status" value="1"/>
</dbReference>
<reference evidence="2" key="1">
    <citation type="submission" date="2018-05" db="EMBL/GenBank/DDBJ databases">
        <authorList>
            <person name="Lanie J.A."/>
            <person name="Ng W.-L."/>
            <person name="Kazmierczak K.M."/>
            <person name="Andrzejewski T.M."/>
            <person name="Davidsen T.M."/>
            <person name="Wayne K.J."/>
            <person name="Tettelin H."/>
            <person name="Glass J.I."/>
            <person name="Rusch D."/>
            <person name="Podicherti R."/>
            <person name="Tsui H.-C.T."/>
            <person name="Winkler M.E."/>
        </authorList>
    </citation>
    <scope>NUCLEOTIDE SEQUENCE</scope>
</reference>
<dbReference type="AlphaFoldDB" id="A0A382FW34"/>
<feature type="non-terminal residue" evidence="2">
    <location>
        <position position="63"/>
    </location>
</feature>
<dbReference type="EMBL" id="UINC01052222">
    <property type="protein sequence ID" value="SVB67306.1"/>
    <property type="molecule type" value="Genomic_DNA"/>
</dbReference>
<dbReference type="GO" id="GO:0003723">
    <property type="term" value="F:RNA binding"/>
    <property type="evidence" value="ECO:0007669"/>
    <property type="project" value="InterPro"/>
</dbReference>
<dbReference type="InterPro" id="IPR036986">
    <property type="entry name" value="S4_RNA-bd_sf"/>
</dbReference>
<accession>A0A382FW34</accession>
<gene>
    <name evidence="2" type="ORF">METZ01_LOCUS220160</name>
</gene>
<evidence type="ECO:0000313" key="2">
    <source>
        <dbReference type="EMBL" id="SVB67306.1"/>
    </source>
</evidence>
<name>A0A382FW34_9ZZZZ</name>
<dbReference type="Gene3D" id="3.10.290.10">
    <property type="entry name" value="RNA-binding S4 domain"/>
    <property type="match status" value="1"/>
</dbReference>